<keyword evidence="2" id="KW-0472">Membrane</keyword>
<gene>
    <name evidence="3" type="ORF">LG651_05450</name>
</gene>
<comment type="caution">
    <text evidence="3">The sequence shown here is derived from an EMBL/GenBank/DDBJ whole genome shotgun (WGS) entry which is preliminary data.</text>
</comment>
<sequence>MSEESKFNFTEDEVKPEKNVEQSKEAVKKDAQGLFKSIKTFFSELLDFRDDTDRDATIAAIKGDIPFKGATAWILICSIFVASIGLNANSTAVVIGAMLISPLMGPILGVGLSIAINDIDTLRRSLINLAIMIVLSLLTAFLFFRFFPLSEDTSELLGRVKPDIRDVLIAFFGGSALIIARTKKGTIASVIFGVAIATALMPPLCTAGYGLAKANWEYFGQAMYLFTINTIFIALATFLVLKILRFPMLRYANSKKRKRISQLASITAIVVMIPASFTFWSVYKESTFNRDAIRFIETELTALDYGEYIKKNTTYKYGGDTDGLIELNSFGLEEIPESTINLLKKRIEDYPALVEENTQLIFNQNKNSTVDQFNYMKQLRFRDSLDLLSYQDRIKYLQDRVITLERYEKNDIPFEAITKEVEINYENIEEISFSNVINSNFKKIDTLPVFSVKWTSNSSESSRKTDTEKLEKWLKLKLKSNKIEVKRVN</sequence>
<feature type="region of interest" description="Disordered" evidence="1">
    <location>
        <begin position="1"/>
        <end position="25"/>
    </location>
</feature>
<feature type="transmembrane region" description="Helical" evidence="2">
    <location>
        <begin position="164"/>
        <end position="180"/>
    </location>
</feature>
<dbReference type="PANTHER" id="PTHR20992:SF9">
    <property type="entry name" value="AT15442P-RELATED"/>
    <property type="match status" value="1"/>
</dbReference>
<evidence type="ECO:0000256" key="2">
    <source>
        <dbReference type="SAM" id="Phobius"/>
    </source>
</evidence>
<feature type="compositionally biased region" description="Basic and acidic residues" evidence="1">
    <location>
        <begin position="12"/>
        <end position="25"/>
    </location>
</feature>
<dbReference type="PANTHER" id="PTHR20992">
    <property type="entry name" value="AT15442P-RELATED"/>
    <property type="match status" value="1"/>
</dbReference>
<dbReference type="InterPro" id="IPR005240">
    <property type="entry name" value="DUF389"/>
</dbReference>
<evidence type="ECO:0000313" key="3">
    <source>
        <dbReference type="EMBL" id="MCB4807687.1"/>
    </source>
</evidence>
<accession>A0A9X1I5K5</accession>
<dbReference type="RefSeq" id="WP_226695140.1">
    <property type="nucleotide sequence ID" value="NZ_JAJAPX010000002.1"/>
</dbReference>
<feature type="transmembrane region" description="Helical" evidence="2">
    <location>
        <begin position="262"/>
        <end position="283"/>
    </location>
</feature>
<dbReference type="EMBL" id="JAJAPX010000002">
    <property type="protein sequence ID" value="MCB4807687.1"/>
    <property type="molecule type" value="Genomic_DNA"/>
</dbReference>
<reference evidence="3" key="1">
    <citation type="submission" date="2021-10" db="EMBL/GenBank/DDBJ databases">
        <title>Tamlana sargassums sp. nov., and Tamlana laminarinivorans sp. nov., two new bacteria isolated from the brown alga.</title>
        <authorList>
            <person name="Li J."/>
        </authorList>
    </citation>
    <scope>NUCLEOTIDE SEQUENCE</scope>
    <source>
        <strain evidence="3">62-3</strain>
    </source>
</reference>
<evidence type="ECO:0000256" key="1">
    <source>
        <dbReference type="SAM" id="MobiDB-lite"/>
    </source>
</evidence>
<dbReference type="AlphaFoldDB" id="A0A9X1I5K5"/>
<keyword evidence="2" id="KW-1133">Transmembrane helix</keyword>
<protein>
    <submittedName>
        <fullName evidence="3">DUF389 domain-containing protein</fullName>
    </submittedName>
</protein>
<keyword evidence="2" id="KW-0812">Transmembrane</keyword>
<feature type="transmembrane region" description="Helical" evidence="2">
    <location>
        <begin position="187"/>
        <end position="212"/>
    </location>
</feature>
<dbReference type="Proteomes" id="UP001139286">
    <property type="component" value="Unassembled WGS sequence"/>
</dbReference>
<organism evidence="3 4">
    <name type="scientific">Neotamlana sargassicola</name>
    <dbReference type="NCBI Taxonomy" id="2883125"/>
    <lineage>
        <taxon>Bacteria</taxon>
        <taxon>Pseudomonadati</taxon>
        <taxon>Bacteroidota</taxon>
        <taxon>Flavobacteriia</taxon>
        <taxon>Flavobacteriales</taxon>
        <taxon>Flavobacteriaceae</taxon>
        <taxon>Neotamlana</taxon>
    </lineage>
</organism>
<name>A0A9X1I5K5_9FLAO</name>
<feature type="transmembrane region" description="Helical" evidence="2">
    <location>
        <begin position="92"/>
        <end position="114"/>
    </location>
</feature>
<proteinExistence type="predicted"/>
<dbReference type="Pfam" id="PF04087">
    <property type="entry name" value="DUF389"/>
    <property type="match status" value="1"/>
</dbReference>
<evidence type="ECO:0000313" key="4">
    <source>
        <dbReference type="Proteomes" id="UP001139286"/>
    </source>
</evidence>
<feature type="transmembrane region" description="Helical" evidence="2">
    <location>
        <begin position="70"/>
        <end position="86"/>
    </location>
</feature>
<keyword evidence="4" id="KW-1185">Reference proteome</keyword>
<feature type="transmembrane region" description="Helical" evidence="2">
    <location>
        <begin position="126"/>
        <end position="144"/>
    </location>
</feature>
<feature type="transmembrane region" description="Helical" evidence="2">
    <location>
        <begin position="218"/>
        <end position="241"/>
    </location>
</feature>